<organism evidence="9 10">
    <name type="scientific">Actinomyces graevenitzii</name>
    <dbReference type="NCBI Taxonomy" id="55565"/>
    <lineage>
        <taxon>Bacteria</taxon>
        <taxon>Bacillati</taxon>
        <taxon>Actinomycetota</taxon>
        <taxon>Actinomycetes</taxon>
        <taxon>Actinomycetales</taxon>
        <taxon>Actinomycetaceae</taxon>
        <taxon>Actinomyces</taxon>
    </lineage>
</organism>
<dbReference type="CDD" id="cd06550">
    <property type="entry name" value="TM_ABC_iron-siderophores_like"/>
    <property type="match status" value="1"/>
</dbReference>
<keyword evidence="7 8" id="KW-0472">Membrane</keyword>
<dbReference type="GO" id="GO:0022857">
    <property type="term" value="F:transmembrane transporter activity"/>
    <property type="evidence" value="ECO:0007669"/>
    <property type="project" value="InterPro"/>
</dbReference>
<feature type="transmembrane region" description="Helical" evidence="8">
    <location>
        <begin position="147"/>
        <end position="168"/>
    </location>
</feature>
<feature type="transmembrane region" description="Helical" evidence="8">
    <location>
        <begin position="305"/>
        <end position="325"/>
    </location>
</feature>
<keyword evidence="6 8" id="KW-1133">Transmembrane helix</keyword>
<keyword evidence="5 8" id="KW-0812">Transmembrane</keyword>
<keyword evidence="4" id="KW-1003">Cell membrane</keyword>
<dbReference type="GO" id="GO:0033214">
    <property type="term" value="P:siderophore-iron import into cell"/>
    <property type="evidence" value="ECO:0007669"/>
    <property type="project" value="TreeGrafter"/>
</dbReference>
<evidence type="ECO:0000256" key="8">
    <source>
        <dbReference type="SAM" id="Phobius"/>
    </source>
</evidence>
<evidence type="ECO:0000256" key="5">
    <source>
        <dbReference type="ARBA" id="ARBA00022692"/>
    </source>
</evidence>
<feature type="transmembrane region" description="Helical" evidence="8">
    <location>
        <begin position="275"/>
        <end position="293"/>
    </location>
</feature>
<dbReference type="Proteomes" id="UP000830236">
    <property type="component" value="Chromosome"/>
</dbReference>
<evidence type="ECO:0000256" key="1">
    <source>
        <dbReference type="ARBA" id="ARBA00004651"/>
    </source>
</evidence>
<protein>
    <submittedName>
        <fullName evidence="9">Iron ABC transporter permease</fullName>
    </submittedName>
</protein>
<dbReference type="GO" id="GO:0005886">
    <property type="term" value="C:plasma membrane"/>
    <property type="evidence" value="ECO:0007669"/>
    <property type="project" value="UniProtKB-SubCell"/>
</dbReference>
<dbReference type="AlphaFoldDB" id="A0A9E7AQM1"/>
<feature type="transmembrane region" description="Helical" evidence="8">
    <location>
        <begin position="193"/>
        <end position="210"/>
    </location>
</feature>
<evidence type="ECO:0000256" key="7">
    <source>
        <dbReference type="ARBA" id="ARBA00023136"/>
    </source>
</evidence>
<evidence type="ECO:0000256" key="2">
    <source>
        <dbReference type="ARBA" id="ARBA00007935"/>
    </source>
</evidence>
<dbReference type="SUPFAM" id="SSF81345">
    <property type="entry name" value="ABC transporter involved in vitamin B12 uptake, BtuC"/>
    <property type="match status" value="1"/>
</dbReference>
<name>A0A9E7AQM1_9ACTO</name>
<evidence type="ECO:0000256" key="6">
    <source>
        <dbReference type="ARBA" id="ARBA00022989"/>
    </source>
</evidence>
<feature type="transmembrane region" description="Helical" evidence="8">
    <location>
        <begin position="91"/>
        <end position="112"/>
    </location>
</feature>
<comment type="similarity">
    <text evidence="2">Belongs to the binding-protein-dependent transport system permease family. FecCD subfamily.</text>
</comment>
<dbReference type="InterPro" id="IPR000522">
    <property type="entry name" value="ABC_transptr_permease_BtuC"/>
</dbReference>
<feature type="transmembrane region" description="Helical" evidence="8">
    <location>
        <begin position="118"/>
        <end position="140"/>
    </location>
</feature>
<dbReference type="PANTHER" id="PTHR30472">
    <property type="entry name" value="FERRIC ENTEROBACTIN TRANSPORT SYSTEM PERMEASE PROTEIN"/>
    <property type="match status" value="1"/>
</dbReference>
<sequence>MSLAKKRLLMAVALIIGLALACAASFMFGARAISWQVVSAWIDDQPVKAIDAAVLEARLARTAVALVAGSGLACAGAAMQAITRNPLADPGLIGVNAGSALAVVVFTVLIGYATPASYLFSAMVGAVIAAALVWGVTITASSGADPITLVLAGAATSAGVASVTQLFILTRGQDMDSFRRWTLGVVSGRSWELIWPAACLVGAGICLLLLQNRALDGLSMGDDVATGLGINLLRARSLGALGAVCCCAGATALAGPLGFVGIIAPHLLRSVGGPAMGWVLGSSLLAGPILVIAADTVGRLIWPPAEVPAGVLVALIGVPVLVALVRRRQVVSL</sequence>
<evidence type="ECO:0000313" key="9">
    <source>
        <dbReference type="EMBL" id="UQF80008.1"/>
    </source>
</evidence>
<reference evidence="9" key="1">
    <citation type="submission" date="2022-05" db="EMBL/GenBank/DDBJ databases">
        <title>Using nanopore sequencing to obtain complete genomes from saliva samples.</title>
        <authorList>
            <person name="Baker J.L."/>
        </authorList>
    </citation>
    <scope>NUCLEOTIDE SEQUENCE</scope>
    <source>
        <strain evidence="9">JCVI-JB-Ag32</strain>
    </source>
</reference>
<dbReference type="PROSITE" id="PS51257">
    <property type="entry name" value="PROKAR_LIPOPROTEIN"/>
    <property type="match status" value="1"/>
</dbReference>
<dbReference type="KEGG" id="agh:M3I41_01650"/>
<keyword evidence="3" id="KW-0813">Transport</keyword>
<dbReference type="PANTHER" id="PTHR30472:SF1">
    <property type="entry name" value="FE(3+) DICITRATE TRANSPORT SYSTEM PERMEASE PROTEIN FECC-RELATED"/>
    <property type="match status" value="1"/>
</dbReference>
<feature type="transmembrane region" description="Helical" evidence="8">
    <location>
        <begin position="238"/>
        <end position="263"/>
    </location>
</feature>
<gene>
    <name evidence="9" type="ORF">M3I41_01650</name>
</gene>
<dbReference type="InterPro" id="IPR037294">
    <property type="entry name" value="ABC_BtuC-like"/>
</dbReference>
<dbReference type="EMBL" id="CP097095">
    <property type="protein sequence ID" value="UQF80008.1"/>
    <property type="molecule type" value="Genomic_DNA"/>
</dbReference>
<comment type="subcellular location">
    <subcellularLocation>
        <location evidence="1">Cell membrane</location>
        <topology evidence="1">Multi-pass membrane protein</topology>
    </subcellularLocation>
</comment>
<proteinExistence type="inferred from homology"/>
<dbReference type="Gene3D" id="1.10.3470.10">
    <property type="entry name" value="ABC transporter involved in vitamin B12 uptake, BtuC"/>
    <property type="match status" value="1"/>
</dbReference>
<dbReference type="Pfam" id="PF01032">
    <property type="entry name" value="FecCD"/>
    <property type="match status" value="1"/>
</dbReference>
<evidence type="ECO:0000256" key="4">
    <source>
        <dbReference type="ARBA" id="ARBA00022475"/>
    </source>
</evidence>
<accession>A0A9E7AQM1</accession>
<evidence type="ECO:0000313" key="10">
    <source>
        <dbReference type="Proteomes" id="UP000830236"/>
    </source>
</evidence>
<evidence type="ECO:0000256" key="3">
    <source>
        <dbReference type="ARBA" id="ARBA00022448"/>
    </source>
</evidence>